<accession>A0A0S4KJH0</accession>
<evidence type="ECO:0000313" key="2">
    <source>
        <dbReference type="EMBL" id="CUI15315.1"/>
    </source>
</evidence>
<proteinExistence type="predicted"/>
<keyword evidence="3" id="KW-1185">Reference proteome</keyword>
<sequence length="404" mass="43729">MRTNRVAGMLHRKRVGCTPPTNVPLSSARSSSSSVFLANADNGSSLSSSVPIGHDAVEKQQNTDASQQLQRNKATAQASSSSFAPHRFQHDSAAHDFYLKGSIHQKSSLWAFSHGPRVHGPTRGIRGNSQIVTQAFGNLRDKRAVLFSSPEMRSVVNDNTPRLSWTIILPQFTSLPKTLLRGPVCEALLSLTAEASDCNAVLGSSFMKSDQENLVAAQGIFLTQLYSQIPMLEESLVTMDAPKDVHLVSLLTAFRAIGVRPPSLEGASVKEIRAAMLLQETLLMLEKSVAEIVDAAFGSSEAAEVKKRDDSTTTTDVVTVSEAAGAFETKLSRRELAQFDKNMEALVGALRWFGDDWVEQVMGFRMASLADTTTTSSESSKTAMFPCLARITRCLVAGPTSVHQ</sequence>
<dbReference type="AlphaFoldDB" id="A0A0S4KJH0"/>
<name>A0A0S4KJH0_BODSA</name>
<dbReference type="EMBL" id="CYKH01002046">
    <property type="protein sequence ID" value="CUI15315.1"/>
    <property type="molecule type" value="Genomic_DNA"/>
</dbReference>
<gene>
    <name evidence="2" type="ORF">BSAL_37745</name>
</gene>
<dbReference type="VEuPathDB" id="TriTrypDB:BSAL_37745"/>
<protein>
    <submittedName>
        <fullName evidence="2">Uncharacterized protein</fullName>
    </submittedName>
</protein>
<feature type="region of interest" description="Disordered" evidence="1">
    <location>
        <begin position="1"/>
        <end position="31"/>
    </location>
</feature>
<dbReference type="Proteomes" id="UP000051952">
    <property type="component" value="Unassembled WGS sequence"/>
</dbReference>
<feature type="compositionally biased region" description="Polar residues" evidence="1">
    <location>
        <begin position="59"/>
        <end position="83"/>
    </location>
</feature>
<organism evidence="2 3">
    <name type="scientific">Bodo saltans</name>
    <name type="common">Flagellated protozoan</name>
    <dbReference type="NCBI Taxonomy" id="75058"/>
    <lineage>
        <taxon>Eukaryota</taxon>
        <taxon>Discoba</taxon>
        <taxon>Euglenozoa</taxon>
        <taxon>Kinetoplastea</taxon>
        <taxon>Metakinetoplastina</taxon>
        <taxon>Eubodonida</taxon>
        <taxon>Bodonidae</taxon>
        <taxon>Bodo</taxon>
    </lineage>
</organism>
<evidence type="ECO:0000256" key="1">
    <source>
        <dbReference type="SAM" id="MobiDB-lite"/>
    </source>
</evidence>
<reference evidence="3" key="1">
    <citation type="submission" date="2015-09" db="EMBL/GenBank/DDBJ databases">
        <authorList>
            <consortium name="Pathogen Informatics"/>
        </authorList>
    </citation>
    <scope>NUCLEOTIDE SEQUENCE [LARGE SCALE GENOMIC DNA]</scope>
    <source>
        <strain evidence="3">Lake Konstanz</strain>
    </source>
</reference>
<evidence type="ECO:0000313" key="3">
    <source>
        <dbReference type="Proteomes" id="UP000051952"/>
    </source>
</evidence>
<feature type="region of interest" description="Disordered" evidence="1">
    <location>
        <begin position="58"/>
        <end position="84"/>
    </location>
</feature>